<evidence type="ECO:0000259" key="3">
    <source>
        <dbReference type="Pfam" id="PF03168"/>
    </source>
</evidence>
<evidence type="ECO:0000313" key="4">
    <source>
        <dbReference type="EMBL" id="TFK30123.1"/>
    </source>
</evidence>
<evidence type="ECO:0000256" key="1">
    <source>
        <dbReference type="SAM" id="MobiDB-lite"/>
    </source>
</evidence>
<evidence type="ECO:0000313" key="5">
    <source>
        <dbReference type="Proteomes" id="UP000307440"/>
    </source>
</evidence>
<keyword evidence="5" id="KW-1185">Reference proteome</keyword>
<accession>A0A5C3LCF4</accession>
<feature type="domain" description="Late embryogenesis abundant protein LEA-2 subgroup" evidence="3">
    <location>
        <begin position="207"/>
        <end position="304"/>
    </location>
</feature>
<keyword evidence="2" id="KW-1133">Transmembrane helix</keyword>
<dbReference type="InterPro" id="IPR004864">
    <property type="entry name" value="LEA_2"/>
</dbReference>
<sequence>MPQQYTDPYNTNTDGRPYFYQNDSYDYNYPARNGGGQGYGVGDPYDGYTNNVNNPYPPIDNGAGLERSRTRKVTYAQGEDANAPSRRRTKKKGVPDLSVAPLRKQWNGFEHGEFTPTTGTSRSKRNLKAYRLDTQGNLWTKGGGARSFGRFLCCTIMVTLLIVVSVVLSLVLFVRPPSIIIGDVVARNTTGSLSAPDGLAINLSVNISVNNPNYFSVDFHQLKVEIFYPMEGRPDTPVGGGESRDIVFKARERTDVEFPFALRYRAADDPGQAVFVDIGGRCGVGGGQRQNLNIKYKLTLGIRFLMIPITPVVENRFSFACPESLLENANTAINPINA</sequence>
<dbReference type="SUPFAM" id="SSF117070">
    <property type="entry name" value="LEA14-like"/>
    <property type="match status" value="1"/>
</dbReference>
<dbReference type="Proteomes" id="UP000307440">
    <property type="component" value="Unassembled WGS sequence"/>
</dbReference>
<feature type="transmembrane region" description="Helical" evidence="2">
    <location>
        <begin position="151"/>
        <end position="174"/>
    </location>
</feature>
<dbReference type="STRING" id="230819.A0A5C3LCF4"/>
<name>A0A5C3LCF4_COPMA</name>
<feature type="region of interest" description="Disordered" evidence="1">
    <location>
        <begin position="75"/>
        <end position="95"/>
    </location>
</feature>
<evidence type="ECO:0000256" key="2">
    <source>
        <dbReference type="SAM" id="Phobius"/>
    </source>
</evidence>
<dbReference type="AlphaFoldDB" id="A0A5C3LCF4"/>
<proteinExistence type="predicted"/>
<keyword evidence="2" id="KW-0472">Membrane</keyword>
<reference evidence="4 5" key="1">
    <citation type="journal article" date="2019" name="Nat. Ecol. Evol.">
        <title>Megaphylogeny resolves global patterns of mushroom evolution.</title>
        <authorList>
            <person name="Varga T."/>
            <person name="Krizsan K."/>
            <person name="Foldi C."/>
            <person name="Dima B."/>
            <person name="Sanchez-Garcia M."/>
            <person name="Sanchez-Ramirez S."/>
            <person name="Szollosi G.J."/>
            <person name="Szarkandi J.G."/>
            <person name="Papp V."/>
            <person name="Albert L."/>
            <person name="Andreopoulos W."/>
            <person name="Angelini C."/>
            <person name="Antonin V."/>
            <person name="Barry K.W."/>
            <person name="Bougher N.L."/>
            <person name="Buchanan P."/>
            <person name="Buyck B."/>
            <person name="Bense V."/>
            <person name="Catcheside P."/>
            <person name="Chovatia M."/>
            <person name="Cooper J."/>
            <person name="Damon W."/>
            <person name="Desjardin D."/>
            <person name="Finy P."/>
            <person name="Geml J."/>
            <person name="Haridas S."/>
            <person name="Hughes K."/>
            <person name="Justo A."/>
            <person name="Karasinski D."/>
            <person name="Kautmanova I."/>
            <person name="Kiss B."/>
            <person name="Kocsube S."/>
            <person name="Kotiranta H."/>
            <person name="LaButti K.M."/>
            <person name="Lechner B.E."/>
            <person name="Liimatainen K."/>
            <person name="Lipzen A."/>
            <person name="Lukacs Z."/>
            <person name="Mihaltcheva S."/>
            <person name="Morgado L.N."/>
            <person name="Niskanen T."/>
            <person name="Noordeloos M.E."/>
            <person name="Ohm R.A."/>
            <person name="Ortiz-Santana B."/>
            <person name="Ovrebo C."/>
            <person name="Racz N."/>
            <person name="Riley R."/>
            <person name="Savchenko A."/>
            <person name="Shiryaev A."/>
            <person name="Soop K."/>
            <person name="Spirin V."/>
            <person name="Szebenyi C."/>
            <person name="Tomsovsky M."/>
            <person name="Tulloss R.E."/>
            <person name="Uehling J."/>
            <person name="Grigoriev I.V."/>
            <person name="Vagvolgyi C."/>
            <person name="Papp T."/>
            <person name="Martin F.M."/>
            <person name="Miettinen O."/>
            <person name="Hibbett D.S."/>
            <person name="Nagy L.G."/>
        </authorList>
    </citation>
    <scope>NUCLEOTIDE SEQUENCE [LARGE SCALE GENOMIC DNA]</scope>
    <source>
        <strain evidence="4 5">CBS 121175</strain>
    </source>
</reference>
<dbReference type="EMBL" id="ML210147">
    <property type="protein sequence ID" value="TFK30123.1"/>
    <property type="molecule type" value="Genomic_DNA"/>
</dbReference>
<dbReference type="Pfam" id="PF03168">
    <property type="entry name" value="LEA_2"/>
    <property type="match status" value="1"/>
</dbReference>
<dbReference type="Gene3D" id="2.60.40.1820">
    <property type="match status" value="1"/>
</dbReference>
<dbReference type="OrthoDB" id="20273at2759"/>
<gene>
    <name evidence="4" type="ORF">FA15DRAFT_663486</name>
</gene>
<keyword evidence="2" id="KW-0812">Transmembrane</keyword>
<organism evidence="4 5">
    <name type="scientific">Coprinopsis marcescibilis</name>
    <name type="common">Agaric fungus</name>
    <name type="synonym">Psathyrella marcescibilis</name>
    <dbReference type="NCBI Taxonomy" id="230819"/>
    <lineage>
        <taxon>Eukaryota</taxon>
        <taxon>Fungi</taxon>
        <taxon>Dikarya</taxon>
        <taxon>Basidiomycota</taxon>
        <taxon>Agaricomycotina</taxon>
        <taxon>Agaricomycetes</taxon>
        <taxon>Agaricomycetidae</taxon>
        <taxon>Agaricales</taxon>
        <taxon>Agaricineae</taxon>
        <taxon>Psathyrellaceae</taxon>
        <taxon>Coprinopsis</taxon>
    </lineage>
</organism>
<protein>
    <recommendedName>
        <fullName evidence="3">Late embryogenesis abundant protein LEA-2 subgroup domain-containing protein</fullName>
    </recommendedName>
</protein>